<keyword evidence="2" id="KW-1185">Reference proteome</keyword>
<protein>
    <submittedName>
        <fullName evidence="1">Uncharacterized protein</fullName>
    </submittedName>
</protein>
<accession>A0A370GXV3</accession>
<comment type="caution">
    <text evidence="1">The sequence shown here is derived from an EMBL/GenBank/DDBJ whole genome shotgun (WGS) entry which is preliminary data.</text>
</comment>
<evidence type="ECO:0000313" key="2">
    <source>
        <dbReference type="Proteomes" id="UP000254720"/>
    </source>
</evidence>
<reference evidence="1 2" key="1">
    <citation type="submission" date="2018-07" db="EMBL/GenBank/DDBJ databases">
        <title>Genomic Encyclopedia of Type Strains, Phase IV (KMG-IV): sequencing the most valuable type-strain genomes for metagenomic binning, comparative biology and taxonomic classification.</title>
        <authorList>
            <person name="Goeker M."/>
        </authorList>
    </citation>
    <scope>NUCLEOTIDE SEQUENCE [LARGE SCALE GENOMIC DNA]</scope>
    <source>
        <strain evidence="1 2">DSM 16500</strain>
    </source>
</reference>
<proteinExistence type="predicted"/>
<dbReference type="Proteomes" id="UP000254720">
    <property type="component" value="Unassembled WGS sequence"/>
</dbReference>
<dbReference type="AlphaFoldDB" id="A0A370GXV3"/>
<name>A0A370GXV3_9COXI</name>
<organism evidence="1 2">
    <name type="scientific">Aquicella lusitana</name>
    <dbReference type="NCBI Taxonomy" id="254246"/>
    <lineage>
        <taxon>Bacteria</taxon>
        <taxon>Pseudomonadati</taxon>
        <taxon>Pseudomonadota</taxon>
        <taxon>Gammaproteobacteria</taxon>
        <taxon>Legionellales</taxon>
        <taxon>Coxiellaceae</taxon>
        <taxon>Aquicella</taxon>
    </lineage>
</organism>
<sequence>MLKSSGELQLTDLGAATYYHNGPEQAPLSPSNFSDKGYLHPISLYEIAKQKRVPDLSRLVRDRLNDHFALALTILQLCHPDLQEFVVRRMIRNTRNFERRYEDADAHYQDVVSDYTNIIDELKKLDSFNKLHPDLAGFLLQLLNLDYHSIQPLNDMANGCQNYFAVGSEDEEEARQLFSRMLSSQANTKQPVQDKKLSLSSPVLLGGYVGTVAEETKVTSTALPIIQLGHKKEKLLQSEEDISEIKADPHSDLSQSRFTSTALIDKLSRIIHADNYWQAKSSASKNKKFMPALNEMKQILQALDDFQSENEILAALAKVVSTNKNHGVSAFNLFPSCAPLSPQKILFQAIKKLATDVHHQKSLIDLEMLHEAATGMEKNENLSGRRKVPNLQN</sequence>
<dbReference type="EMBL" id="QQAX01000003">
    <property type="protein sequence ID" value="RDI48106.1"/>
    <property type="molecule type" value="Genomic_DNA"/>
</dbReference>
<gene>
    <name evidence="1" type="ORF">C8D86_10371</name>
</gene>
<evidence type="ECO:0000313" key="1">
    <source>
        <dbReference type="EMBL" id="RDI48106.1"/>
    </source>
</evidence>